<feature type="domain" description="SCP" evidence="1">
    <location>
        <begin position="3"/>
        <end position="76"/>
    </location>
</feature>
<keyword evidence="3" id="KW-1185">Reference proteome</keyword>
<gene>
    <name evidence="2" type="ORF">MARPO_1436s0001</name>
</gene>
<evidence type="ECO:0000259" key="1">
    <source>
        <dbReference type="SMART" id="SM00198"/>
    </source>
</evidence>
<name>A0A2R6VXZ6_MARPO</name>
<protein>
    <recommendedName>
        <fullName evidence="1">SCP domain-containing protein</fullName>
    </recommendedName>
</protein>
<dbReference type="Gene3D" id="3.40.33.10">
    <property type="entry name" value="CAP"/>
    <property type="match status" value="1"/>
</dbReference>
<evidence type="ECO:0000313" key="2">
    <source>
        <dbReference type="EMBL" id="PTQ26481.1"/>
    </source>
</evidence>
<reference evidence="3" key="1">
    <citation type="journal article" date="2017" name="Cell">
        <title>Insights into land plant evolution garnered from the Marchantia polymorpha genome.</title>
        <authorList>
            <person name="Bowman J.L."/>
            <person name="Kohchi T."/>
            <person name="Yamato K.T."/>
            <person name="Jenkins J."/>
            <person name="Shu S."/>
            <person name="Ishizaki K."/>
            <person name="Yamaoka S."/>
            <person name="Nishihama R."/>
            <person name="Nakamura Y."/>
            <person name="Berger F."/>
            <person name="Adam C."/>
            <person name="Aki S.S."/>
            <person name="Althoff F."/>
            <person name="Araki T."/>
            <person name="Arteaga-Vazquez M.A."/>
            <person name="Balasubrmanian S."/>
            <person name="Barry K."/>
            <person name="Bauer D."/>
            <person name="Boehm C.R."/>
            <person name="Briginshaw L."/>
            <person name="Caballero-Perez J."/>
            <person name="Catarino B."/>
            <person name="Chen F."/>
            <person name="Chiyoda S."/>
            <person name="Chovatia M."/>
            <person name="Davies K.M."/>
            <person name="Delmans M."/>
            <person name="Demura T."/>
            <person name="Dierschke T."/>
            <person name="Dolan L."/>
            <person name="Dorantes-Acosta A.E."/>
            <person name="Eklund D.M."/>
            <person name="Florent S.N."/>
            <person name="Flores-Sandoval E."/>
            <person name="Fujiyama A."/>
            <person name="Fukuzawa H."/>
            <person name="Galik B."/>
            <person name="Grimanelli D."/>
            <person name="Grimwood J."/>
            <person name="Grossniklaus U."/>
            <person name="Hamada T."/>
            <person name="Haseloff J."/>
            <person name="Hetherington A.J."/>
            <person name="Higo A."/>
            <person name="Hirakawa Y."/>
            <person name="Hundley H.N."/>
            <person name="Ikeda Y."/>
            <person name="Inoue K."/>
            <person name="Inoue S.I."/>
            <person name="Ishida S."/>
            <person name="Jia Q."/>
            <person name="Kakita M."/>
            <person name="Kanazawa T."/>
            <person name="Kawai Y."/>
            <person name="Kawashima T."/>
            <person name="Kennedy M."/>
            <person name="Kinose K."/>
            <person name="Kinoshita T."/>
            <person name="Kohara Y."/>
            <person name="Koide E."/>
            <person name="Komatsu K."/>
            <person name="Kopischke S."/>
            <person name="Kubo M."/>
            <person name="Kyozuka J."/>
            <person name="Lagercrantz U."/>
            <person name="Lin S.S."/>
            <person name="Lindquist E."/>
            <person name="Lipzen A.M."/>
            <person name="Lu C.W."/>
            <person name="De Luna E."/>
            <person name="Martienssen R.A."/>
            <person name="Minamino N."/>
            <person name="Mizutani M."/>
            <person name="Mizutani M."/>
            <person name="Mochizuki N."/>
            <person name="Monte I."/>
            <person name="Mosher R."/>
            <person name="Nagasaki H."/>
            <person name="Nakagami H."/>
            <person name="Naramoto S."/>
            <person name="Nishitani K."/>
            <person name="Ohtani M."/>
            <person name="Okamoto T."/>
            <person name="Okumura M."/>
            <person name="Phillips J."/>
            <person name="Pollak B."/>
            <person name="Reinders A."/>
            <person name="Rovekamp M."/>
            <person name="Sano R."/>
            <person name="Sawa S."/>
            <person name="Schmid M.W."/>
            <person name="Shirakawa M."/>
            <person name="Solano R."/>
            <person name="Spunde A."/>
            <person name="Suetsugu N."/>
            <person name="Sugano S."/>
            <person name="Sugiyama A."/>
            <person name="Sun R."/>
            <person name="Suzuki Y."/>
            <person name="Takenaka M."/>
            <person name="Takezawa D."/>
            <person name="Tomogane H."/>
            <person name="Tsuzuki M."/>
            <person name="Ueda T."/>
            <person name="Umeda M."/>
            <person name="Ward J.M."/>
            <person name="Watanabe Y."/>
            <person name="Yazaki K."/>
            <person name="Yokoyama R."/>
            <person name="Yoshitake Y."/>
            <person name="Yotsui I."/>
            <person name="Zachgo S."/>
            <person name="Schmutz J."/>
        </authorList>
    </citation>
    <scope>NUCLEOTIDE SEQUENCE [LARGE SCALE GENOMIC DNA]</scope>
    <source>
        <strain evidence="3">Tak-1</strain>
    </source>
</reference>
<dbReference type="OrthoDB" id="337038at2759"/>
<dbReference type="InterPro" id="IPR035940">
    <property type="entry name" value="CAP_sf"/>
</dbReference>
<dbReference type="Proteomes" id="UP000244005">
    <property type="component" value="Unassembled WGS sequence"/>
</dbReference>
<dbReference type="AlphaFoldDB" id="A0A2R6VXZ6"/>
<dbReference type="InterPro" id="IPR014044">
    <property type="entry name" value="CAP_dom"/>
</dbReference>
<dbReference type="SMART" id="SM00198">
    <property type="entry name" value="SCP"/>
    <property type="match status" value="1"/>
</dbReference>
<dbReference type="EMBL" id="KZ773799">
    <property type="protein sequence ID" value="PTQ26481.1"/>
    <property type="molecule type" value="Genomic_DNA"/>
</dbReference>
<dbReference type="SUPFAM" id="SSF55797">
    <property type="entry name" value="PR-1-like"/>
    <property type="match status" value="1"/>
</dbReference>
<accession>A0A2R6VXZ6</accession>
<sequence length="81" mass="8895">MEDTHVLAAGDNCALIHSGVPYGENIYWYSGPSTPADAVHDWVSEEAYYDYATNLCSAPEGESCGHYTQVPCEFFSCFSCL</sequence>
<proteinExistence type="predicted"/>
<evidence type="ECO:0000313" key="3">
    <source>
        <dbReference type="Proteomes" id="UP000244005"/>
    </source>
</evidence>
<organism evidence="2 3">
    <name type="scientific">Marchantia polymorpha</name>
    <name type="common">Common liverwort</name>
    <name type="synonym">Marchantia aquatica</name>
    <dbReference type="NCBI Taxonomy" id="3197"/>
    <lineage>
        <taxon>Eukaryota</taxon>
        <taxon>Viridiplantae</taxon>
        <taxon>Streptophyta</taxon>
        <taxon>Embryophyta</taxon>
        <taxon>Marchantiophyta</taxon>
        <taxon>Marchantiopsida</taxon>
        <taxon>Marchantiidae</taxon>
        <taxon>Marchantiales</taxon>
        <taxon>Marchantiaceae</taxon>
        <taxon>Marchantia</taxon>
    </lineage>
</organism>
<feature type="non-terminal residue" evidence="2">
    <location>
        <position position="81"/>
    </location>
</feature>